<protein>
    <submittedName>
        <fullName evidence="1">Dyp-type peroxidase</fullName>
    </submittedName>
</protein>
<dbReference type="RefSeq" id="WP_217635871.1">
    <property type="nucleotide sequence ID" value="NZ_JAMDLY010000016.1"/>
</dbReference>
<proteinExistence type="predicted"/>
<keyword evidence="1" id="KW-0575">Peroxidase</keyword>
<dbReference type="GO" id="GO:0004601">
    <property type="term" value="F:peroxidase activity"/>
    <property type="evidence" value="ECO:0007669"/>
    <property type="project" value="UniProtKB-KW"/>
</dbReference>
<keyword evidence="1" id="KW-0560">Oxidoreductase</keyword>
<keyword evidence="2" id="KW-1185">Reference proteome</keyword>
<evidence type="ECO:0000313" key="2">
    <source>
        <dbReference type="Proteomes" id="UP001527090"/>
    </source>
</evidence>
<dbReference type="Proteomes" id="UP001527090">
    <property type="component" value="Unassembled WGS sequence"/>
</dbReference>
<gene>
    <name evidence="1" type="ORF">M5X04_20780</name>
</gene>
<accession>A0ABT4EDC2</accession>
<sequence length="32" mass="3369">MLKILGQKDKMNESTKTVASALFAIPGGYAQG</sequence>
<organism evidence="1 2">
    <name type="scientific">Paenibacillus alvei</name>
    <name type="common">Bacillus alvei</name>
    <dbReference type="NCBI Taxonomy" id="44250"/>
    <lineage>
        <taxon>Bacteria</taxon>
        <taxon>Bacillati</taxon>
        <taxon>Bacillota</taxon>
        <taxon>Bacilli</taxon>
        <taxon>Bacillales</taxon>
        <taxon>Paenibacillaceae</taxon>
        <taxon>Paenibacillus</taxon>
    </lineage>
</organism>
<comment type="caution">
    <text evidence="1">The sequence shown here is derived from an EMBL/GenBank/DDBJ whole genome shotgun (WGS) entry which is preliminary data.</text>
</comment>
<reference evidence="1 2" key="1">
    <citation type="submission" date="2022-05" db="EMBL/GenBank/DDBJ databases">
        <title>Genome Sequencing of Bee-Associated Microbes.</title>
        <authorList>
            <person name="Dunlap C."/>
        </authorList>
    </citation>
    <scope>NUCLEOTIDE SEQUENCE [LARGE SCALE GENOMIC DNA]</scope>
    <source>
        <strain evidence="1 2">NRRL NRS-750</strain>
    </source>
</reference>
<evidence type="ECO:0000313" key="1">
    <source>
        <dbReference type="EMBL" id="MCY9531744.1"/>
    </source>
</evidence>
<dbReference type="EMBL" id="JAMDLY010000016">
    <property type="protein sequence ID" value="MCY9531744.1"/>
    <property type="molecule type" value="Genomic_DNA"/>
</dbReference>
<name>A0ABT4EDC2_PAEAL</name>